<name>A0A5Q2UBT6_9CAUD</name>
<dbReference type="Proteomes" id="UP000383418">
    <property type="component" value="Segment"/>
</dbReference>
<feature type="domain" description="BRCT" evidence="1">
    <location>
        <begin position="287"/>
        <end position="379"/>
    </location>
</feature>
<sequence>MITKLVNRIAAALHTHLTRNPVRMHPKDLEQIVLRLGNIIENPLVRVDTSINPVGMDAEAVKSFIESSKKSGVFYPGTKMRLQPSAADQWPCPGADDARSMQDDINRHAMPPGRFEVGVQEFSNAHNELGFTASLVDSAVRNAGMPAHVNVPAKTPGVSDDFHMQYDISWLHEPEGFEEALERAVALCLAGRLNAKSCLMYLRSEFNRLPGIQERAARWLSPAGLGEIAAARANGLGVPKQFPHDVDLDALARRTKKGLIGDAEDMELLLEHKPHAALADRLPPITSRELPLEGSTFVLTGALESMTRDTAKERVEKLGGIVAGSVSRHPVILVRGTGITSASAKLQKAWYFNHPVISEARFLAILAERDAIQGDTSRIETVCTSTTCEDALARR</sequence>
<dbReference type="EMBL" id="MN478374">
    <property type="protein sequence ID" value="QGH45021.1"/>
    <property type="molecule type" value="Genomic_DNA"/>
</dbReference>
<keyword evidence="3" id="KW-1185">Reference proteome</keyword>
<dbReference type="SMART" id="SM00292">
    <property type="entry name" value="BRCT"/>
    <property type="match status" value="1"/>
</dbReference>
<evidence type="ECO:0000259" key="1">
    <source>
        <dbReference type="PROSITE" id="PS50172"/>
    </source>
</evidence>
<protein>
    <submittedName>
        <fullName evidence="2">NAD-dependent DNA ligase</fullName>
    </submittedName>
</protein>
<dbReference type="InterPro" id="IPR036420">
    <property type="entry name" value="BRCT_dom_sf"/>
</dbReference>
<organism evidence="2 3">
    <name type="scientific">Bacteriophage Phobos</name>
    <dbReference type="NCBI Taxonomy" id="2662138"/>
    <lineage>
        <taxon>Viruses</taxon>
        <taxon>Duplodnaviria</taxon>
        <taxon>Heunggongvirae</taxon>
        <taxon>Uroviricota</taxon>
        <taxon>Caudoviricetes</taxon>
        <taxon>Casjensviridae</taxon>
        <taxon>Phobosvirus</taxon>
        <taxon>Phobosvirus phobos</taxon>
    </lineage>
</organism>
<keyword evidence="2" id="KW-0436">Ligase</keyword>
<dbReference type="PROSITE" id="PS50172">
    <property type="entry name" value="BRCT"/>
    <property type="match status" value="1"/>
</dbReference>
<accession>A0A5Q2UBT6</accession>
<dbReference type="InterPro" id="IPR001357">
    <property type="entry name" value="BRCT_dom"/>
</dbReference>
<dbReference type="CDD" id="cd17748">
    <property type="entry name" value="BRCT_DNA_ligase_like"/>
    <property type="match status" value="1"/>
</dbReference>
<dbReference type="SUPFAM" id="SSF52113">
    <property type="entry name" value="BRCT domain"/>
    <property type="match status" value="1"/>
</dbReference>
<proteinExistence type="predicted"/>
<dbReference type="Pfam" id="PF00533">
    <property type="entry name" value="BRCT"/>
    <property type="match status" value="1"/>
</dbReference>
<reference evidence="2 3" key="1">
    <citation type="submission" date="2019-09" db="EMBL/GenBank/DDBJ databases">
        <title>Phages that infect the bacterial plant pathogen.</title>
        <authorList>
            <person name="Lightbourn L."/>
            <person name="Amarillas L."/>
            <person name="Estrada M."/>
            <person name="Leon R."/>
            <person name="Figueroa L."/>
        </authorList>
    </citation>
    <scope>NUCLEOTIDE SEQUENCE [LARGE SCALE GENOMIC DNA]</scope>
</reference>
<dbReference type="GO" id="GO:0016874">
    <property type="term" value="F:ligase activity"/>
    <property type="evidence" value="ECO:0007669"/>
    <property type="project" value="UniProtKB-KW"/>
</dbReference>
<dbReference type="KEGG" id="vg:62680322"/>
<evidence type="ECO:0000313" key="2">
    <source>
        <dbReference type="EMBL" id="QGH45021.1"/>
    </source>
</evidence>
<dbReference type="RefSeq" id="YP_009997804.1">
    <property type="nucleotide sequence ID" value="NC_052977.1"/>
</dbReference>
<dbReference type="GeneID" id="62680322"/>
<dbReference type="Gene3D" id="3.40.50.10190">
    <property type="entry name" value="BRCT domain"/>
    <property type="match status" value="1"/>
</dbReference>
<evidence type="ECO:0000313" key="3">
    <source>
        <dbReference type="Proteomes" id="UP000383418"/>
    </source>
</evidence>